<dbReference type="OrthoDB" id="3222453at2759"/>
<name>A0A9P5YUU3_9AGAR</name>
<sequence>MIPLWAKAVCEERTYHSSFKVDLFRIRSYMLVLRSLWYGGLLNRITRSKDHDRAESLVDSERSTNFSRHIDVLIRSGDIFGRSLFSLGHGVGLLNVIGDLNRPAEHRYNGAFIGDVDTITEFGSFACCFNMFLPSFHSLNVGNTPEDFVPFHTLLSDEATTYNPDLFAPGTILTTQGQVRFKSSAREGAVVVLPTGGSREDLVDPSAIYPYLKEHAASWYQFYNGSSDTVVPDLPISNGTIWVVVGIDRISTWATATFPVQESDVGLPRDFIFNGDNPESPWEGQSGYRPAYHSNHLPEGSQGAIFLRVIAISLSPLEWFQRVAYIRPESVEFYSTLPPPVVGRRARANYSVPRLSHFSKRHYSRIPEDRTAQVAVVPDSVWISQLSGRHLTHPEIVQLVRRVINNFDIVNTDGLVTFVPREQSDNEGTHSKFQVWILHQILSWLRRDKDESPRSRALRNMSKVLSM</sequence>
<organism evidence="1 2">
    <name type="scientific">Pholiota conissans</name>
    <dbReference type="NCBI Taxonomy" id="109636"/>
    <lineage>
        <taxon>Eukaryota</taxon>
        <taxon>Fungi</taxon>
        <taxon>Dikarya</taxon>
        <taxon>Basidiomycota</taxon>
        <taxon>Agaricomycotina</taxon>
        <taxon>Agaricomycetes</taxon>
        <taxon>Agaricomycetidae</taxon>
        <taxon>Agaricales</taxon>
        <taxon>Agaricineae</taxon>
        <taxon>Strophariaceae</taxon>
        <taxon>Pholiota</taxon>
    </lineage>
</organism>
<evidence type="ECO:0000313" key="2">
    <source>
        <dbReference type="Proteomes" id="UP000807469"/>
    </source>
</evidence>
<reference evidence="1" key="1">
    <citation type="submission" date="2020-11" db="EMBL/GenBank/DDBJ databases">
        <authorList>
            <consortium name="DOE Joint Genome Institute"/>
            <person name="Ahrendt S."/>
            <person name="Riley R."/>
            <person name="Andreopoulos W."/>
            <person name="Labutti K."/>
            <person name="Pangilinan J."/>
            <person name="Ruiz-Duenas F.J."/>
            <person name="Barrasa J.M."/>
            <person name="Sanchez-Garcia M."/>
            <person name="Camarero S."/>
            <person name="Miyauchi S."/>
            <person name="Serrano A."/>
            <person name="Linde D."/>
            <person name="Babiker R."/>
            <person name="Drula E."/>
            <person name="Ayuso-Fernandez I."/>
            <person name="Pacheco R."/>
            <person name="Padilla G."/>
            <person name="Ferreira P."/>
            <person name="Barriuso J."/>
            <person name="Kellner H."/>
            <person name="Castanera R."/>
            <person name="Alfaro M."/>
            <person name="Ramirez L."/>
            <person name="Pisabarro A.G."/>
            <person name="Kuo A."/>
            <person name="Tritt A."/>
            <person name="Lipzen A."/>
            <person name="He G."/>
            <person name="Yan M."/>
            <person name="Ng V."/>
            <person name="Cullen D."/>
            <person name="Martin F."/>
            <person name="Rosso M.-N."/>
            <person name="Henrissat B."/>
            <person name="Hibbett D."/>
            <person name="Martinez A.T."/>
            <person name="Grigoriev I.V."/>
        </authorList>
    </citation>
    <scope>NUCLEOTIDE SEQUENCE</scope>
    <source>
        <strain evidence="1">CIRM-BRFM 674</strain>
    </source>
</reference>
<accession>A0A9P5YUU3</accession>
<evidence type="ECO:0000313" key="1">
    <source>
        <dbReference type="EMBL" id="KAF9475526.1"/>
    </source>
</evidence>
<protein>
    <submittedName>
        <fullName evidence="1">Uncharacterized protein</fullName>
    </submittedName>
</protein>
<dbReference type="AlphaFoldDB" id="A0A9P5YUU3"/>
<comment type="caution">
    <text evidence="1">The sequence shown here is derived from an EMBL/GenBank/DDBJ whole genome shotgun (WGS) entry which is preliminary data.</text>
</comment>
<dbReference type="EMBL" id="MU155329">
    <property type="protein sequence ID" value="KAF9475526.1"/>
    <property type="molecule type" value="Genomic_DNA"/>
</dbReference>
<gene>
    <name evidence="1" type="ORF">BDN70DRAFT_923945</name>
</gene>
<keyword evidence="2" id="KW-1185">Reference proteome</keyword>
<proteinExistence type="predicted"/>
<dbReference type="Proteomes" id="UP000807469">
    <property type="component" value="Unassembled WGS sequence"/>
</dbReference>